<proteinExistence type="predicted"/>
<organism evidence="1 2">
    <name type="scientific">Vicia faba</name>
    <name type="common">Broad bean</name>
    <name type="synonym">Faba vulgaris</name>
    <dbReference type="NCBI Taxonomy" id="3906"/>
    <lineage>
        <taxon>Eukaryota</taxon>
        <taxon>Viridiplantae</taxon>
        <taxon>Streptophyta</taxon>
        <taxon>Embryophyta</taxon>
        <taxon>Tracheophyta</taxon>
        <taxon>Spermatophyta</taxon>
        <taxon>Magnoliopsida</taxon>
        <taxon>eudicotyledons</taxon>
        <taxon>Gunneridae</taxon>
        <taxon>Pentapetalae</taxon>
        <taxon>rosids</taxon>
        <taxon>fabids</taxon>
        <taxon>Fabales</taxon>
        <taxon>Fabaceae</taxon>
        <taxon>Papilionoideae</taxon>
        <taxon>50 kb inversion clade</taxon>
        <taxon>NPAAA clade</taxon>
        <taxon>Hologalegina</taxon>
        <taxon>IRL clade</taxon>
        <taxon>Fabeae</taxon>
        <taxon>Vicia</taxon>
    </lineage>
</organism>
<dbReference type="EMBL" id="OX451739">
    <property type="protein sequence ID" value="CAI8608131.1"/>
    <property type="molecule type" value="Genomic_DNA"/>
</dbReference>
<reference evidence="1 2" key="1">
    <citation type="submission" date="2023-01" db="EMBL/GenBank/DDBJ databases">
        <authorList>
            <person name="Kreplak J."/>
        </authorList>
    </citation>
    <scope>NUCLEOTIDE SEQUENCE [LARGE SCALE GENOMIC DNA]</scope>
</reference>
<keyword evidence="2" id="KW-1185">Reference proteome</keyword>
<accession>A0AAV1ACM8</accession>
<dbReference type="Proteomes" id="UP001157006">
    <property type="component" value="Chromosome 4"/>
</dbReference>
<evidence type="ECO:0000313" key="1">
    <source>
        <dbReference type="EMBL" id="CAI8608131.1"/>
    </source>
</evidence>
<name>A0AAV1ACM8_VICFA</name>
<dbReference type="AlphaFoldDB" id="A0AAV1ACM8"/>
<gene>
    <name evidence="1" type="ORF">VFH_IV069400</name>
</gene>
<evidence type="ECO:0000313" key="2">
    <source>
        <dbReference type="Proteomes" id="UP001157006"/>
    </source>
</evidence>
<protein>
    <submittedName>
        <fullName evidence="1">Uncharacterized protein</fullName>
    </submittedName>
</protein>
<sequence length="111" mass="12888">MMSDDDISLEWIGYYTSIFKVIHPTSLATVPENNVDRYLEWYNRVSNPRLVPPPRDSIRVVLISAYEVEPSDPALARVSTLIHCYLRQNEDDSHDLQFADLFKALRISRYG</sequence>